<gene>
    <name evidence="3" type="ORF">LshimejAT787_0802450</name>
</gene>
<evidence type="ECO:0000256" key="1">
    <source>
        <dbReference type="SAM" id="Coils"/>
    </source>
</evidence>
<feature type="region of interest" description="Disordered" evidence="2">
    <location>
        <begin position="1"/>
        <end position="138"/>
    </location>
</feature>
<feature type="compositionally biased region" description="Low complexity" evidence="2">
    <location>
        <begin position="115"/>
        <end position="126"/>
    </location>
</feature>
<dbReference type="Proteomes" id="UP001063166">
    <property type="component" value="Unassembled WGS sequence"/>
</dbReference>
<evidence type="ECO:0000313" key="3">
    <source>
        <dbReference type="EMBL" id="GLB40374.1"/>
    </source>
</evidence>
<organism evidence="3 4">
    <name type="scientific">Lyophyllum shimeji</name>
    <name type="common">Hon-shimeji</name>
    <name type="synonym">Tricholoma shimeji</name>
    <dbReference type="NCBI Taxonomy" id="47721"/>
    <lineage>
        <taxon>Eukaryota</taxon>
        <taxon>Fungi</taxon>
        <taxon>Dikarya</taxon>
        <taxon>Basidiomycota</taxon>
        <taxon>Agaricomycotina</taxon>
        <taxon>Agaricomycetes</taxon>
        <taxon>Agaricomycetidae</taxon>
        <taxon>Agaricales</taxon>
        <taxon>Tricholomatineae</taxon>
        <taxon>Lyophyllaceae</taxon>
        <taxon>Lyophyllum</taxon>
    </lineage>
</organism>
<dbReference type="AlphaFoldDB" id="A0A9P3UMF3"/>
<reference evidence="3" key="1">
    <citation type="submission" date="2022-07" db="EMBL/GenBank/DDBJ databases">
        <title>The genome of Lyophyllum shimeji provides insight into the initial evolution of ectomycorrhizal fungal genome.</title>
        <authorList>
            <person name="Kobayashi Y."/>
            <person name="Shibata T."/>
            <person name="Hirakawa H."/>
            <person name="Shigenobu S."/>
            <person name="Nishiyama T."/>
            <person name="Yamada A."/>
            <person name="Hasebe M."/>
            <person name="Kawaguchi M."/>
        </authorList>
    </citation>
    <scope>NUCLEOTIDE SEQUENCE</scope>
    <source>
        <strain evidence="3">AT787</strain>
    </source>
</reference>
<dbReference type="EMBL" id="BRPK01000008">
    <property type="protein sequence ID" value="GLB40374.1"/>
    <property type="molecule type" value="Genomic_DNA"/>
</dbReference>
<name>A0A9P3UMF3_LYOSH</name>
<feature type="coiled-coil region" evidence="1">
    <location>
        <begin position="185"/>
        <end position="247"/>
    </location>
</feature>
<sequence>MSSENANAGHLGPEPTTNGTSEGPKGAIRRESSGWLPAVDGPPADDATQRERKSKSPTPTRENAGATSLRRTESRRSLFTNQDGQPIEGAPFITTGAGTSGPYSNAKASEELESRAASAEESLSSRQRSKIAKLEAKEGKRLSKIIKNEGRTEKRALDVAINELAGLQQMQASLVKNEADAYKSRSKVQTELQKEEARLLDARAKHEAAQAHLAAEDEKLEIIKNKTKEATEKLQEKSQEVDSLRRMLGVDERERAQKLAECTGKSDATSPTCVVS</sequence>
<evidence type="ECO:0000256" key="2">
    <source>
        <dbReference type="SAM" id="MobiDB-lite"/>
    </source>
</evidence>
<accession>A0A9P3UMF3</accession>
<evidence type="ECO:0000313" key="4">
    <source>
        <dbReference type="Proteomes" id="UP001063166"/>
    </source>
</evidence>
<dbReference type="OrthoDB" id="3267800at2759"/>
<protein>
    <submittedName>
        <fullName evidence="3">DNA binding protein Ncp1</fullName>
    </submittedName>
</protein>
<proteinExistence type="predicted"/>
<keyword evidence="1" id="KW-0175">Coiled coil</keyword>
<keyword evidence="4" id="KW-1185">Reference proteome</keyword>
<comment type="caution">
    <text evidence="3">The sequence shown here is derived from an EMBL/GenBank/DDBJ whole genome shotgun (WGS) entry which is preliminary data.</text>
</comment>